<name>A0A2S7KAQ8_9PROT</name>
<evidence type="ECO:0000256" key="3">
    <source>
        <dbReference type="ARBA" id="ARBA00022452"/>
    </source>
</evidence>
<keyword evidence="4" id="KW-0410">Iron transport</keyword>
<dbReference type="EMBL" id="PJCH01000001">
    <property type="protein sequence ID" value="PQA89596.1"/>
    <property type="molecule type" value="Genomic_DNA"/>
</dbReference>
<dbReference type="GO" id="GO:0009279">
    <property type="term" value="C:cell outer membrane"/>
    <property type="evidence" value="ECO:0007669"/>
    <property type="project" value="UniProtKB-SubCell"/>
</dbReference>
<protein>
    <submittedName>
        <fullName evidence="15">TonB-dependent receptor</fullName>
    </submittedName>
</protein>
<keyword evidence="15" id="KW-0675">Receptor</keyword>
<evidence type="ECO:0000313" key="15">
    <source>
        <dbReference type="EMBL" id="PQA89596.1"/>
    </source>
</evidence>
<organism evidence="15 16">
    <name type="scientific">Hyphococcus luteus</name>
    <dbReference type="NCBI Taxonomy" id="2058213"/>
    <lineage>
        <taxon>Bacteria</taxon>
        <taxon>Pseudomonadati</taxon>
        <taxon>Pseudomonadota</taxon>
        <taxon>Alphaproteobacteria</taxon>
        <taxon>Parvularculales</taxon>
        <taxon>Parvularculaceae</taxon>
        <taxon>Hyphococcus</taxon>
    </lineage>
</organism>
<dbReference type="AlphaFoldDB" id="A0A2S7KAQ8"/>
<evidence type="ECO:0000259" key="14">
    <source>
        <dbReference type="Pfam" id="PF07715"/>
    </source>
</evidence>
<evidence type="ECO:0000259" key="13">
    <source>
        <dbReference type="Pfam" id="PF00593"/>
    </source>
</evidence>
<dbReference type="SUPFAM" id="SSF56935">
    <property type="entry name" value="Porins"/>
    <property type="match status" value="1"/>
</dbReference>
<dbReference type="Gene3D" id="2.40.170.20">
    <property type="entry name" value="TonB-dependent receptor, beta-barrel domain"/>
    <property type="match status" value="1"/>
</dbReference>
<evidence type="ECO:0000256" key="8">
    <source>
        <dbReference type="ARBA" id="ARBA00023077"/>
    </source>
</evidence>
<evidence type="ECO:0000256" key="1">
    <source>
        <dbReference type="ARBA" id="ARBA00004571"/>
    </source>
</evidence>
<keyword evidence="8 12" id="KW-0798">TonB box</keyword>
<reference evidence="15 16" key="1">
    <citation type="submission" date="2017-12" db="EMBL/GenBank/DDBJ databases">
        <authorList>
            <person name="Hurst M.R.H."/>
        </authorList>
    </citation>
    <scope>NUCLEOTIDE SEQUENCE [LARGE SCALE GENOMIC DNA]</scope>
    <source>
        <strain evidence="15 16">SY-3-19</strain>
    </source>
</reference>
<dbReference type="PANTHER" id="PTHR32552">
    <property type="entry name" value="FERRICHROME IRON RECEPTOR-RELATED"/>
    <property type="match status" value="1"/>
</dbReference>
<evidence type="ECO:0000256" key="11">
    <source>
        <dbReference type="PROSITE-ProRule" id="PRU01360"/>
    </source>
</evidence>
<dbReference type="CDD" id="cd01347">
    <property type="entry name" value="ligand_gated_channel"/>
    <property type="match status" value="1"/>
</dbReference>
<keyword evidence="9 11" id="KW-0472">Membrane</keyword>
<evidence type="ECO:0000256" key="2">
    <source>
        <dbReference type="ARBA" id="ARBA00022448"/>
    </source>
</evidence>
<dbReference type="Pfam" id="PF00593">
    <property type="entry name" value="TonB_dep_Rec_b-barrel"/>
    <property type="match status" value="1"/>
</dbReference>
<evidence type="ECO:0000256" key="10">
    <source>
        <dbReference type="ARBA" id="ARBA00023237"/>
    </source>
</evidence>
<dbReference type="InterPro" id="IPR036942">
    <property type="entry name" value="Beta-barrel_TonB_sf"/>
</dbReference>
<comment type="subcellular location">
    <subcellularLocation>
        <location evidence="1 11">Cell outer membrane</location>
        <topology evidence="1 11">Multi-pass membrane protein</topology>
    </subcellularLocation>
</comment>
<dbReference type="Pfam" id="PF07715">
    <property type="entry name" value="Plug"/>
    <property type="match status" value="1"/>
</dbReference>
<keyword evidence="5 11" id="KW-0812">Transmembrane</keyword>
<evidence type="ECO:0000313" key="16">
    <source>
        <dbReference type="Proteomes" id="UP000239504"/>
    </source>
</evidence>
<dbReference type="InterPro" id="IPR039426">
    <property type="entry name" value="TonB-dep_rcpt-like"/>
</dbReference>
<dbReference type="PANTHER" id="PTHR32552:SF81">
    <property type="entry name" value="TONB-DEPENDENT OUTER MEMBRANE RECEPTOR"/>
    <property type="match status" value="1"/>
</dbReference>
<proteinExistence type="inferred from homology"/>
<dbReference type="GO" id="GO:0006826">
    <property type="term" value="P:iron ion transport"/>
    <property type="evidence" value="ECO:0007669"/>
    <property type="project" value="UniProtKB-KW"/>
</dbReference>
<keyword evidence="3 11" id="KW-1134">Transmembrane beta strand</keyword>
<feature type="domain" description="TonB-dependent receptor plug" evidence="14">
    <location>
        <begin position="120"/>
        <end position="225"/>
    </location>
</feature>
<gene>
    <name evidence="15" type="ORF">CW354_01645</name>
</gene>
<feature type="domain" description="TonB-dependent receptor-like beta-barrel" evidence="13">
    <location>
        <begin position="311"/>
        <end position="707"/>
    </location>
</feature>
<dbReference type="Proteomes" id="UP000239504">
    <property type="component" value="Unassembled WGS sequence"/>
</dbReference>
<evidence type="ECO:0000256" key="12">
    <source>
        <dbReference type="RuleBase" id="RU003357"/>
    </source>
</evidence>
<evidence type="ECO:0000256" key="4">
    <source>
        <dbReference type="ARBA" id="ARBA00022496"/>
    </source>
</evidence>
<evidence type="ECO:0000256" key="5">
    <source>
        <dbReference type="ARBA" id="ARBA00022692"/>
    </source>
</evidence>
<comment type="caution">
    <text evidence="15">The sequence shown here is derived from an EMBL/GenBank/DDBJ whole genome shotgun (WGS) entry which is preliminary data.</text>
</comment>
<accession>A0A2S7KAQ8</accession>
<keyword evidence="7" id="KW-0406">Ion transport</keyword>
<evidence type="ECO:0000256" key="9">
    <source>
        <dbReference type="ARBA" id="ARBA00023136"/>
    </source>
</evidence>
<keyword evidence="16" id="KW-1185">Reference proteome</keyword>
<evidence type="ECO:0000256" key="7">
    <source>
        <dbReference type="ARBA" id="ARBA00023065"/>
    </source>
</evidence>
<keyword evidence="6" id="KW-0408">Iron</keyword>
<sequence>MAGGGTVHRRRRGAPKHGWRPPAYAHGVWRWTHMRKGEGPKMMHDINGFQHSAGANRLPFLRSVGREKSRQRPLFGILCAASVTALSVASAAAQEQTSPEESDKSYDTIVVTGRLREERLLDVPETIQLFSAEAIETAGIEGVDDLSLLVPNFSYISSQDAGLVALNIRGIGQVRNGEPSVAIVVDGVQLSSPDQIRQPFFDLKSIEVLKGPQGALYGRNAIGGAIIINTKPPSDEFETTVEAGVGNGNRKSAQFVASGPIVEGKLRFRVSGNWTEFDGLIDNVTLNEKADFEEGHNIRGRLIFDPTESLSIDLRGSYGRYYAGGNFVPLPNGEPNNTSIPVQSGINGDSTRYLRDASLKIDYKTTIGKITSVTSWSQTTVDLFEELGHGIPNPTLAAAQARRAEAISEDLRLSSPSDQRLRYTIGAYYLHNSPDLATTLYLLDPDLDPAVAIPVALNDNTTKAYAFYGQLNYDLLDNLELTLALRYDNQDVEQINDLAGGAVTDASFDAVQPKVSLAYKPTPDLLLYATYAEGFRSGGINPPSPVFPLIYQADETENYEIGLKVELLDGDASVNLSGFRTDYTHQAINALIGAYQGTTTIPKTKFYGAEASFTWRIAEGLDLIGGFGWLDGEIRDFDGTSLYVGNASPLSYRYSGNLSAQYTVPFESFEVISRVDYTHNRGLYWNVINEDKQDPVNLVNAKIIFDFDPFQFEVWSENLFNERYLQEVCAIEFCGGTTDIGWPNSPRRFGATARYKF</sequence>
<dbReference type="PROSITE" id="PS52016">
    <property type="entry name" value="TONB_DEPENDENT_REC_3"/>
    <property type="match status" value="1"/>
</dbReference>
<comment type="similarity">
    <text evidence="11 12">Belongs to the TonB-dependent receptor family.</text>
</comment>
<evidence type="ECO:0000256" key="6">
    <source>
        <dbReference type="ARBA" id="ARBA00023004"/>
    </source>
</evidence>
<dbReference type="OrthoDB" id="9775095at2"/>
<dbReference type="InterPro" id="IPR012910">
    <property type="entry name" value="Plug_dom"/>
</dbReference>
<keyword evidence="10 11" id="KW-0998">Cell outer membrane</keyword>
<dbReference type="InterPro" id="IPR000531">
    <property type="entry name" value="Beta-barrel_TonB"/>
</dbReference>
<keyword evidence="2 11" id="KW-0813">Transport</keyword>